<evidence type="ECO:0000313" key="3">
    <source>
        <dbReference type="Proteomes" id="UP000198280"/>
    </source>
</evidence>
<name>A0A239AVC3_9ACTN</name>
<evidence type="ECO:0008006" key="4">
    <source>
        <dbReference type="Google" id="ProtNLM"/>
    </source>
</evidence>
<evidence type="ECO:0000313" key="2">
    <source>
        <dbReference type="EMBL" id="SNR99469.1"/>
    </source>
</evidence>
<feature type="region of interest" description="Disordered" evidence="1">
    <location>
        <begin position="51"/>
        <end position="73"/>
    </location>
</feature>
<gene>
    <name evidence="2" type="ORF">SAMN05216252_102190</name>
</gene>
<organism evidence="2 3">
    <name type="scientific">Actinacidiphila glaucinigra</name>
    <dbReference type="NCBI Taxonomy" id="235986"/>
    <lineage>
        <taxon>Bacteria</taxon>
        <taxon>Bacillati</taxon>
        <taxon>Actinomycetota</taxon>
        <taxon>Actinomycetes</taxon>
        <taxon>Kitasatosporales</taxon>
        <taxon>Streptomycetaceae</taxon>
        <taxon>Actinacidiphila</taxon>
    </lineage>
</organism>
<dbReference type="EMBL" id="FZOF01000002">
    <property type="protein sequence ID" value="SNR99469.1"/>
    <property type="molecule type" value="Genomic_DNA"/>
</dbReference>
<dbReference type="PROSITE" id="PS51257">
    <property type="entry name" value="PROKAR_LIPOPROTEIN"/>
    <property type="match status" value="1"/>
</dbReference>
<sequence length="171" mass="18275">MRRGATGLLGALVGLGLLCGCSPARLPLVAVWTSPDGTAVARVQPCPGDHASRMDLRSWDERESDDAPAGALPDEAADSGWDMWSSARIGRTTFPVFEPPESWRVETEGTQALLPGRTYALSFFGPRGGDTYDGHVYFTAADLASLRPGQVWADDRAMSRSAFAELVGDTC</sequence>
<evidence type="ECO:0000256" key="1">
    <source>
        <dbReference type="SAM" id="MobiDB-lite"/>
    </source>
</evidence>
<keyword evidence="3" id="KW-1185">Reference proteome</keyword>
<dbReference type="RefSeq" id="WP_143681521.1">
    <property type="nucleotide sequence ID" value="NZ_FZOF01000002.1"/>
</dbReference>
<dbReference type="Proteomes" id="UP000198280">
    <property type="component" value="Unassembled WGS sequence"/>
</dbReference>
<protein>
    <recommendedName>
        <fullName evidence="4">Lipoprotein</fullName>
    </recommendedName>
</protein>
<proteinExistence type="predicted"/>
<dbReference type="AlphaFoldDB" id="A0A239AVC3"/>
<reference evidence="2 3" key="1">
    <citation type="submission" date="2017-06" db="EMBL/GenBank/DDBJ databases">
        <authorList>
            <person name="Kim H.J."/>
            <person name="Triplett B.A."/>
        </authorList>
    </citation>
    <scope>NUCLEOTIDE SEQUENCE [LARGE SCALE GENOMIC DNA]</scope>
    <source>
        <strain evidence="2 3">CGMCC 4.1858</strain>
    </source>
</reference>
<feature type="compositionally biased region" description="Basic and acidic residues" evidence="1">
    <location>
        <begin position="51"/>
        <end position="61"/>
    </location>
</feature>
<accession>A0A239AVC3</accession>
<dbReference type="OrthoDB" id="4231759at2"/>